<evidence type="ECO:0000256" key="3">
    <source>
        <dbReference type="ARBA" id="ARBA00022475"/>
    </source>
</evidence>
<evidence type="ECO:0000256" key="5">
    <source>
        <dbReference type="ARBA" id="ARBA00022989"/>
    </source>
</evidence>
<evidence type="ECO:0000259" key="8">
    <source>
        <dbReference type="Pfam" id="PF03176"/>
    </source>
</evidence>
<evidence type="ECO:0000256" key="1">
    <source>
        <dbReference type="ARBA" id="ARBA00004651"/>
    </source>
</evidence>
<feature type="transmembrane region" description="Helical" evidence="7">
    <location>
        <begin position="329"/>
        <end position="351"/>
    </location>
</feature>
<keyword evidence="5 7" id="KW-1133">Transmembrane helix</keyword>
<feature type="transmembrane region" description="Helical" evidence="7">
    <location>
        <begin position="21"/>
        <end position="40"/>
    </location>
</feature>
<feature type="transmembrane region" description="Helical" evidence="7">
    <location>
        <begin position="379"/>
        <end position="399"/>
    </location>
</feature>
<feature type="transmembrane region" description="Helical" evidence="7">
    <location>
        <begin position="967"/>
        <end position="990"/>
    </location>
</feature>
<feature type="transmembrane region" description="Helical" evidence="7">
    <location>
        <begin position="900"/>
        <end position="923"/>
    </location>
</feature>
<dbReference type="InterPro" id="IPR050545">
    <property type="entry name" value="Mycobact_MmpL"/>
</dbReference>
<name>A0ABT1HJB1_9NOCA</name>
<feature type="transmembrane region" description="Helical" evidence="7">
    <location>
        <begin position="841"/>
        <end position="860"/>
    </location>
</feature>
<dbReference type="EMBL" id="JAMTCJ010000004">
    <property type="protein sequence ID" value="MCP2178024.1"/>
    <property type="molecule type" value="Genomic_DNA"/>
</dbReference>
<keyword evidence="6 7" id="KW-0472">Membrane</keyword>
<dbReference type="InterPro" id="IPR004869">
    <property type="entry name" value="MMPL_dom"/>
</dbReference>
<reference evidence="9 10" key="1">
    <citation type="submission" date="2022-06" db="EMBL/GenBank/DDBJ databases">
        <title>Genomic Encyclopedia of Archaeal and Bacterial Type Strains, Phase II (KMG-II): from individual species to whole genera.</title>
        <authorList>
            <person name="Goeker M."/>
        </authorList>
    </citation>
    <scope>NUCLEOTIDE SEQUENCE [LARGE SCALE GENOMIC DNA]</scope>
    <source>
        <strain evidence="9 10">DSM 44693</strain>
    </source>
</reference>
<dbReference type="PANTHER" id="PTHR33406">
    <property type="entry name" value="MEMBRANE PROTEIN MJ1562-RELATED"/>
    <property type="match status" value="1"/>
</dbReference>
<feature type="transmembrane region" description="Helical" evidence="7">
    <location>
        <begin position="867"/>
        <end position="888"/>
    </location>
</feature>
<keyword evidence="10" id="KW-1185">Reference proteome</keyword>
<feature type="domain" description="Membrane transport protein MMPL" evidence="8">
    <location>
        <begin position="718"/>
        <end position="1008"/>
    </location>
</feature>
<evidence type="ECO:0000313" key="10">
    <source>
        <dbReference type="Proteomes" id="UP001206895"/>
    </source>
</evidence>
<dbReference type="Proteomes" id="UP001206895">
    <property type="component" value="Unassembled WGS sequence"/>
</dbReference>
<comment type="caution">
    <text evidence="9">The sequence shown here is derived from an EMBL/GenBank/DDBJ whole genome shotgun (WGS) entry which is preliminary data.</text>
</comment>
<evidence type="ECO:0000256" key="7">
    <source>
        <dbReference type="SAM" id="Phobius"/>
    </source>
</evidence>
<evidence type="ECO:0000256" key="4">
    <source>
        <dbReference type="ARBA" id="ARBA00022692"/>
    </source>
</evidence>
<evidence type="ECO:0000256" key="6">
    <source>
        <dbReference type="ARBA" id="ARBA00023136"/>
    </source>
</evidence>
<accession>A0ABT1HJB1</accession>
<feature type="transmembrane region" description="Helical" evidence="7">
    <location>
        <begin position="194"/>
        <end position="213"/>
    </location>
</feature>
<comment type="subcellular location">
    <subcellularLocation>
        <location evidence="1">Cell membrane</location>
        <topology evidence="1">Multi-pass membrane protein</topology>
    </subcellularLocation>
</comment>
<feature type="transmembrane region" description="Helical" evidence="7">
    <location>
        <begin position="296"/>
        <end position="317"/>
    </location>
</feature>
<feature type="transmembrane region" description="Helical" evidence="7">
    <location>
        <begin position="253"/>
        <end position="275"/>
    </location>
</feature>
<gene>
    <name evidence="9" type="ORF">LX13_003865</name>
</gene>
<feature type="transmembrane region" description="Helical" evidence="7">
    <location>
        <begin position="935"/>
        <end position="961"/>
    </location>
</feature>
<dbReference type="Pfam" id="PF03176">
    <property type="entry name" value="MMPL"/>
    <property type="match status" value="2"/>
</dbReference>
<organism evidence="9 10">
    <name type="scientific">Williamsia maris</name>
    <dbReference type="NCBI Taxonomy" id="72806"/>
    <lineage>
        <taxon>Bacteria</taxon>
        <taxon>Bacillati</taxon>
        <taxon>Actinomycetota</taxon>
        <taxon>Actinomycetes</taxon>
        <taxon>Mycobacteriales</taxon>
        <taxon>Nocardiaceae</taxon>
        <taxon>Williamsia</taxon>
    </lineage>
</organism>
<protein>
    <submittedName>
        <fullName evidence="9">Drug exporter of the RND superfamily</fullName>
    </submittedName>
</protein>
<comment type="similarity">
    <text evidence="2">Belongs to the resistance-nodulation-cell division (RND) (TC 2.A.6) family. MmpL subfamily.</text>
</comment>
<proteinExistence type="inferred from homology"/>
<keyword evidence="4 7" id="KW-0812">Transmembrane</keyword>
<feature type="domain" description="Membrane transport protein MMPL" evidence="8">
    <location>
        <begin position="55"/>
        <end position="380"/>
    </location>
</feature>
<dbReference type="Gene3D" id="1.20.1640.10">
    <property type="entry name" value="Multidrug efflux transporter AcrB transmembrane domain"/>
    <property type="match status" value="2"/>
</dbReference>
<dbReference type="PANTHER" id="PTHR33406:SF6">
    <property type="entry name" value="MEMBRANE PROTEIN YDGH-RELATED"/>
    <property type="match status" value="1"/>
</dbReference>
<sequence>MARHQMRTSPLRWAASIAARHSWWVLIAWIVIAGGLNIVVPQLEQSAADKSAAIIPADLPATQALREMSRDFNAPVSTAVGAVVISSTHEIGAPESRYYSELVAKLLADKDNVAYVLDMYGNPATRDFAISPDKKAVTLTVAGQGDVGTAKAHHVTSVVRDAIASISKPPGLQAHFSGAAPTVADEFSSTDTSMLIITAISVVLITALLLLTYRSLFAAMIPLLTIGISLAVARAVVSLLGQHGVLPISSLTVTLMTALVLGAATDYAIFQLAGFHEARRRGLDPITAVITGSNRTAHVLVASALTVALSAGALVFAKIGLFTTSGPPIAVALLITLAVSLTFTPALTSILGRRTLIEPRPSRQHQWHRLGTRIIRRSIPLAALSVIVLLALAAIAVTLRPNGDDHAMQLRASDSTRGYDEVARHFPANEILPEYLVIRTDHDMRNTNDLAALEVAAAAVSQLPTVAYVRSITRPDGHPLPESAIGYQTGVIGERLADAHHRIDAARPELARLAAGVTQLRAGAVTARDQLPALVDGTKQVAAIAGSLLDLLPTATRIAHAAGTDGNNLTATLDRLQNLTGTLTQLVTTLQPSRVAFDRLVDALAPLAAPGAACPPGCLPAKQAFTALDAATHGALRQAFAAAQATQAITPDMLATVNKLLPDLRAGLTQITALVSSLDGRSPEQIRADLTRLTTGVDALSNGIGQIAEGLTQAKNGTDQTVSLTDQLAAGLDDAAKYLRTLSSQTTTGPGAGFYLPPQALTDNRFVAGSRLLISSDGHVARMLVMASSNPYGNRIIDSVGDVSASARAALEGTVLDGAEVESTGIASVTANIFDQVEKDFILFAIVAILAVFLILVFLLRSLLAPLLLVGAVALSFASAVGISVLVWQHLIGIELHWSVLPVAFMVLVAVGADYSMLFASRIREDPDTGMTRSIIRAFGTTGSVITTAGIVFAITMFALMSGSVMFLLQTGFTIGIGLLLDVAVIRTILVPTVMHLIGERVWWPAHHKPASVETPS</sequence>
<keyword evidence="3" id="KW-1003">Cell membrane</keyword>
<evidence type="ECO:0000256" key="2">
    <source>
        <dbReference type="ARBA" id="ARBA00010157"/>
    </source>
</evidence>
<dbReference type="SUPFAM" id="SSF82866">
    <property type="entry name" value="Multidrug efflux transporter AcrB transmembrane domain"/>
    <property type="match status" value="2"/>
</dbReference>
<evidence type="ECO:0000313" key="9">
    <source>
        <dbReference type="EMBL" id="MCP2178024.1"/>
    </source>
</evidence>
<feature type="transmembrane region" description="Helical" evidence="7">
    <location>
        <begin position="220"/>
        <end position="241"/>
    </location>
</feature>